<reference evidence="1 2" key="1">
    <citation type="submission" date="2024-04" db="EMBL/GenBank/DDBJ databases">
        <title>Tritrichomonas musculus Genome.</title>
        <authorList>
            <person name="Alves-Ferreira E."/>
            <person name="Grigg M."/>
            <person name="Lorenzi H."/>
            <person name="Galac M."/>
        </authorList>
    </citation>
    <scope>NUCLEOTIDE SEQUENCE [LARGE SCALE GENOMIC DNA]</scope>
    <source>
        <strain evidence="1 2">EAF2021</strain>
    </source>
</reference>
<accession>A0ABR2GPU6</accession>
<sequence>MESFLTDPSNLDEYIQCRQLIESSLICFIENQDDMEENYQNLIQIFNDYKISEKPDDLKEILSIIISISNDFHRNLNFWEKIQKIILFFRDQIMKFWSNIERFHIFKTNKRLLLFLFDEKIVILDNQII</sequence>
<proteinExistence type="predicted"/>
<evidence type="ECO:0000313" key="1">
    <source>
        <dbReference type="EMBL" id="KAK8835638.1"/>
    </source>
</evidence>
<gene>
    <name evidence="1" type="ORF">M9Y10_042353</name>
</gene>
<protein>
    <submittedName>
        <fullName evidence="1">Uncharacterized protein</fullName>
    </submittedName>
</protein>
<comment type="caution">
    <text evidence="1">The sequence shown here is derived from an EMBL/GenBank/DDBJ whole genome shotgun (WGS) entry which is preliminary data.</text>
</comment>
<name>A0ABR2GPU6_9EUKA</name>
<organism evidence="1 2">
    <name type="scientific">Tritrichomonas musculus</name>
    <dbReference type="NCBI Taxonomy" id="1915356"/>
    <lineage>
        <taxon>Eukaryota</taxon>
        <taxon>Metamonada</taxon>
        <taxon>Parabasalia</taxon>
        <taxon>Tritrichomonadida</taxon>
        <taxon>Tritrichomonadidae</taxon>
        <taxon>Tritrichomonas</taxon>
    </lineage>
</organism>
<dbReference type="EMBL" id="JAPFFF010000078">
    <property type="protein sequence ID" value="KAK8835638.1"/>
    <property type="molecule type" value="Genomic_DNA"/>
</dbReference>
<dbReference type="Proteomes" id="UP001470230">
    <property type="component" value="Unassembled WGS sequence"/>
</dbReference>
<evidence type="ECO:0000313" key="2">
    <source>
        <dbReference type="Proteomes" id="UP001470230"/>
    </source>
</evidence>
<keyword evidence="2" id="KW-1185">Reference proteome</keyword>